<comment type="cofactor">
    <cofactor evidence="4">
        <name>Mg(2+)</name>
        <dbReference type="ChEBI" id="CHEBI:18420"/>
    </cofactor>
</comment>
<protein>
    <recommendedName>
        <fullName evidence="4">Trehalose 6-phosphate phosphatase</fullName>
        <ecNumber evidence="4">3.1.3.12</ecNumber>
    </recommendedName>
</protein>
<comment type="caution">
    <text evidence="5">The sequence shown here is derived from an EMBL/GenBank/DDBJ whole genome shotgun (WGS) entry which is preliminary data.</text>
</comment>
<dbReference type="EMBL" id="QUSW01000001">
    <property type="protein sequence ID" value="RQP26752.1"/>
    <property type="molecule type" value="Genomic_DNA"/>
</dbReference>
<evidence type="ECO:0000256" key="1">
    <source>
        <dbReference type="ARBA" id="ARBA00005199"/>
    </source>
</evidence>
<comment type="function">
    <text evidence="4">Removes the phosphate from trehalose 6-phosphate to produce free trehalose.</text>
</comment>
<dbReference type="OrthoDB" id="9814913at2"/>
<evidence type="ECO:0000256" key="4">
    <source>
        <dbReference type="RuleBase" id="RU361117"/>
    </source>
</evidence>
<organism evidence="5 6">
    <name type="scientific">Piscinibacter terrae</name>
    <dbReference type="NCBI Taxonomy" id="2496871"/>
    <lineage>
        <taxon>Bacteria</taxon>
        <taxon>Pseudomonadati</taxon>
        <taxon>Pseudomonadota</taxon>
        <taxon>Betaproteobacteria</taxon>
        <taxon>Burkholderiales</taxon>
        <taxon>Sphaerotilaceae</taxon>
        <taxon>Piscinibacter</taxon>
    </lineage>
</organism>
<gene>
    <name evidence="5" type="primary">otsB</name>
    <name evidence="5" type="ORF">DZC73_00200</name>
</gene>
<dbReference type="PANTHER" id="PTHR43768">
    <property type="entry name" value="TREHALOSE 6-PHOSPHATE PHOSPHATASE"/>
    <property type="match status" value="1"/>
</dbReference>
<evidence type="ECO:0000313" key="5">
    <source>
        <dbReference type="EMBL" id="RQP26752.1"/>
    </source>
</evidence>
<accession>A0A3N7J7J1</accession>
<dbReference type="Gene3D" id="3.40.50.1000">
    <property type="entry name" value="HAD superfamily/HAD-like"/>
    <property type="match status" value="1"/>
</dbReference>
<dbReference type="Pfam" id="PF02358">
    <property type="entry name" value="Trehalose_PPase"/>
    <property type="match status" value="1"/>
</dbReference>
<dbReference type="SUPFAM" id="SSF56784">
    <property type="entry name" value="HAD-like"/>
    <property type="match status" value="1"/>
</dbReference>
<dbReference type="GO" id="GO:0004805">
    <property type="term" value="F:trehalose-phosphatase activity"/>
    <property type="evidence" value="ECO:0007669"/>
    <property type="project" value="UniProtKB-EC"/>
</dbReference>
<dbReference type="GO" id="GO:0005992">
    <property type="term" value="P:trehalose biosynthetic process"/>
    <property type="evidence" value="ECO:0007669"/>
    <property type="project" value="UniProtKB-UniPathway"/>
</dbReference>
<comment type="similarity">
    <text evidence="2 4">Belongs to the trehalose phosphatase family.</text>
</comment>
<dbReference type="EC" id="3.1.3.12" evidence="4"/>
<evidence type="ECO:0000313" key="6">
    <source>
        <dbReference type="Proteomes" id="UP000267464"/>
    </source>
</evidence>
<comment type="catalytic activity">
    <reaction evidence="4">
        <text>alpha,alpha-trehalose 6-phosphate + H2O = alpha,alpha-trehalose + phosphate</text>
        <dbReference type="Rhea" id="RHEA:23420"/>
        <dbReference type="ChEBI" id="CHEBI:15377"/>
        <dbReference type="ChEBI" id="CHEBI:16551"/>
        <dbReference type="ChEBI" id="CHEBI:43474"/>
        <dbReference type="ChEBI" id="CHEBI:58429"/>
        <dbReference type="EC" id="3.1.3.12"/>
    </reaction>
</comment>
<evidence type="ECO:0000256" key="3">
    <source>
        <dbReference type="ARBA" id="ARBA00022801"/>
    </source>
</evidence>
<reference evidence="5 6" key="1">
    <citation type="submission" date="2018-08" db="EMBL/GenBank/DDBJ databases">
        <authorList>
            <person name="Khan S.A."/>
            <person name="Jeon C.O."/>
            <person name="Chun B.H."/>
            <person name="Jeong S.E."/>
        </authorList>
    </citation>
    <scope>NUCLEOTIDE SEQUENCE [LARGE SCALE GENOMIC DNA]</scope>
    <source>
        <strain evidence="5 6">S-16</strain>
    </source>
</reference>
<keyword evidence="4" id="KW-0479">Metal-binding</keyword>
<reference evidence="5 6" key="2">
    <citation type="submission" date="2018-12" db="EMBL/GenBank/DDBJ databases">
        <title>Rhizobacter gummiphilus sp. nov., a rubber-degrading bacterium isolated from the soil of a botanical garden in Japan.</title>
        <authorList>
            <person name="Shunsuke S.S."/>
        </authorList>
    </citation>
    <scope>NUCLEOTIDE SEQUENCE [LARGE SCALE GENOMIC DNA]</scope>
    <source>
        <strain evidence="5 6">S-16</strain>
    </source>
</reference>
<proteinExistence type="inferred from homology"/>
<keyword evidence="3 4" id="KW-0378">Hydrolase</keyword>
<keyword evidence="4" id="KW-0460">Magnesium</keyword>
<dbReference type="NCBIfam" id="TIGR01484">
    <property type="entry name" value="HAD-SF-IIB"/>
    <property type="match status" value="1"/>
</dbReference>
<dbReference type="InterPro" id="IPR044651">
    <property type="entry name" value="OTSB-like"/>
</dbReference>
<dbReference type="UniPathway" id="UPA00299"/>
<dbReference type="InterPro" id="IPR003337">
    <property type="entry name" value="Trehalose_PPase"/>
</dbReference>
<comment type="pathway">
    <text evidence="1 4">Glycan biosynthesis; trehalose biosynthesis.</text>
</comment>
<dbReference type="PANTHER" id="PTHR43768:SF3">
    <property type="entry name" value="TREHALOSE 6-PHOSPHATE PHOSPHATASE"/>
    <property type="match status" value="1"/>
</dbReference>
<keyword evidence="6" id="KW-1185">Reference proteome</keyword>
<dbReference type="InterPro" id="IPR006379">
    <property type="entry name" value="HAD-SF_hydro_IIB"/>
</dbReference>
<dbReference type="Proteomes" id="UP000267464">
    <property type="component" value="Unassembled WGS sequence"/>
</dbReference>
<dbReference type="NCBIfam" id="TIGR00685">
    <property type="entry name" value="T6PP"/>
    <property type="match status" value="1"/>
</dbReference>
<evidence type="ECO:0000256" key="2">
    <source>
        <dbReference type="ARBA" id="ARBA00008770"/>
    </source>
</evidence>
<dbReference type="Gene3D" id="3.30.70.1020">
    <property type="entry name" value="Trehalose-6-phosphate phosphatase related protein, domain 2"/>
    <property type="match status" value="1"/>
</dbReference>
<name>A0A3N7J7J1_9BURK</name>
<sequence length="251" mass="27192">MRHLFCTEGEDALQAVMRLKPLLAFDFDGTLAPIVERPDDAHVPEAVSSSLMRLSELLPVAVITGRSVADVKPRLGFHPRYIVGNHGAEDPTLGPPSSASQALDAIRQRIELRADGLGRCGIEVEDKQFSIALHYRRAPDAGAALVCIEDLLQGTEPVKRFGGKFVVNVMAVGLPDKGDALATLVRREGAGGAVFVGDDVNDEAVFMRATPHWLTVRVGRDDPLSRAMFFLDSDKELVQVLERMLSLAVAS</sequence>
<dbReference type="GO" id="GO:0046872">
    <property type="term" value="F:metal ion binding"/>
    <property type="evidence" value="ECO:0007669"/>
    <property type="project" value="UniProtKB-KW"/>
</dbReference>
<dbReference type="InterPro" id="IPR023214">
    <property type="entry name" value="HAD_sf"/>
</dbReference>
<dbReference type="InterPro" id="IPR036412">
    <property type="entry name" value="HAD-like_sf"/>
</dbReference>
<dbReference type="AlphaFoldDB" id="A0A3N7J7J1"/>